<evidence type="ECO:0000313" key="1">
    <source>
        <dbReference type="EMBL" id="HHI89266.1"/>
    </source>
</evidence>
<proteinExistence type="predicted"/>
<dbReference type="Gene3D" id="1.10.3230.30">
    <property type="entry name" value="Phage gp6-like head-tail connector protein"/>
    <property type="match status" value="1"/>
</dbReference>
<gene>
    <name evidence="1" type="ORF">ENK01_04855</name>
</gene>
<sequence length="128" mass="14679">MSLYDLSPPPVEPVDLAEAKTWLRVDTTDEDALITALIMAARHRIENYLRRSLINRAYIWRTCLPVDNFMCLPRPPLVSITRLSLIGETDQAVDIPASDYEVITRREPGELRLTTERNWTDYLSGFAT</sequence>
<feature type="non-terminal residue" evidence="1">
    <location>
        <position position="128"/>
    </location>
</feature>
<dbReference type="Pfam" id="PF05135">
    <property type="entry name" value="Phage_connect_1"/>
    <property type="match status" value="1"/>
</dbReference>
<dbReference type="AlphaFoldDB" id="A0A7V5U1J9"/>
<comment type="caution">
    <text evidence="1">The sequence shown here is derived from an EMBL/GenBank/DDBJ whole genome shotgun (WGS) entry which is preliminary data.</text>
</comment>
<dbReference type="Proteomes" id="UP000885806">
    <property type="component" value="Unassembled WGS sequence"/>
</dbReference>
<dbReference type="EMBL" id="DROP01000326">
    <property type="protein sequence ID" value="HHI89266.1"/>
    <property type="molecule type" value="Genomic_DNA"/>
</dbReference>
<dbReference type="NCBIfam" id="TIGR02215">
    <property type="entry name" value="phage_chp_gp8"/>
    <property type="match status" value="1"/>
</dbReference>
<dbReference type="InterPro" id="IPR021146">
    <property type="entry name" value="Phage_gp6-like_head-tail"/>
</dbReference>
<organism evidence="1">
    <name type="scientific">Hellea balneolensis</name>
    <dbReference type="NCBI Taxonomy" id="287478"/>
    <lineage>
        <taxon>Bacteria</taxon>
        <taxon>Pseudomonadati</taxon>
        <taxon>Pseudomonadota</taxon>
        <taxon>Alphaproteobacteria</taxon>
        <taxon>Maricaulales</taxon>
        <taxon>Robiginitomaculaceae</taxon>
        <taxon>Hellea</taxon>
    </lineage>
</organism>
<dbReference type="InterPro" id="IPR006450">
    <property type="entry name" value="Phage_HK97_gp6-like"/>
</dbReference>
<dbReference type="CDD" id="cd08054">
    <property type="entry name" value="gp6"/>
    <property type="match status" value="1"/>
</dbReference>
<dbReference type="NCBIfam" id="TIGR01560">
    <property type="entry name" value="put_DNA_pack"/>
    <property type="match status" value="1"/>
</dbReference>
<dbReference type="InterPro" id="IPR011738">
    <property type="entry name" value="Phage_CHP"/>
</dbReference>
<reference evidence="1" key="1">
    <citation type="journal article" date="2020" name="mSystems">
        <title>Genome- and Community-Level Interaction Insights into Carbon Utilization and Element Cycling Functions of Hydrothermarchaeota in Hydrothermal Sediment.</title>
        <authorList>
            <person name="Zhou Z."/>
            <person name="Liu Y."/>
            <person name="Xu W."/>
            <person name="Pan J."/>
            <person name="Luo Z.H."/>
            <person name="Li M."/>
        </authorList>
    </citation>
    <scope>NUCLEOTIDE SEQUENCE [LARGE SCALE GENOMIC DNA]</scope>
    <source>
        <strain evidence="1">HyVt-538</strain>
    </source>
</reference>
<name>A0A7V5U1J9_9PROT</name>
<accession>A0A7V5U1J9</accession>
<protein>
    <submittedName>
        <fullName evidence="1">Phage gp6-like head-tail connector protein</fullName>
    </submittedName>
</protein>